<evidence type="ECO:0000259" key="1">
    <source>
        <dbReference type="Pfam" id="PF01381"/>
    </source>
</evidence>
<dbReference type="Pfam" id="PF01381">
    <property type="entry name" value="HTH_3"/>
    <property type="match status" value="1"/>
</dbReference>
<sequence>MLAGRQIKMILIQKDIWQNELASYCNVDKAYISMLLREKQAINEKMYKQIIEYINFPQEKREELKKEFQIKEEIKKTKTKKK</sequence>
<dbReference type="EMBL" id="MRAE01000011">
    <property type="protein sequence ID" value="OOO67088.1"/>
    <property type="molecule type" value="Genomic_DNA"/>
</dbReference>
<accession>A0A1S9IA46</accession>
<dbReference type="RefSeq" id="WP_078054535.1">
    <property type="nucleotide sequence ID" value="NZ_MRAE01000011.1"/>
</dbReference>
<protein>
    <recommendedName>
        <fullName evidence="1">HTH cro/C1-type domain-containing protein</fullName>
    </recommendedName>
</protein>
<organism evidence="2 3">
    <name type="scientific">Clostridium tepidum</name>
    <dbReference type="NCBI Taxonomy" id="1962263"/>
    <lineage>
        <taxon>Bacteria</taxon>
        <taxon>Bacillati</taxon>
        <taxon>Bacillota</taxon>
        <taxon>Clostridia</taxon>
        <taxon>Eubacteriales</taxon>
        <taxon>Clostridiaceae</taxon>
        <taxon>Clostridium</taxon>
    </lineage>
</organism>
<dbReference type="GO" id="GO:0003677">
    <property type="term" value="F:DNA binding"/>
    <property type="evidence" value="ECO:0007669"/>
    <property type="project" value="InterPro"/>
</dbReference>
<dbReference type="SUPFAM" id="SSF47413">
    <property type="entry name" value="lambda repressor-like DNA-binding domains"/>
    <property type="match status" value="1"/>
</dbReference>
<feature type="domain" description="HTH cro/C1-type" evidence="1">
    <location>
        <begin position="7"/>
        <end position="55"/>
    </location>
</feature>
<evidence type="ECO:0000313" key="3">
    <source>
        <dbReference type="Proteomes" id="UP000190256"/>
    </source>
</evidence>
<dbReference type="Proteomes" id="UP000190256">
    <property type="component" value="Unassembled WGS sequence"/>
</dbReference>
<dbReference type="InterPro" id="IPR010982">
    <property type="entry name" value="Lambda_DNA-bd_dom_sf"/>
</dbReference>
<proteinExistence type="predicted"/>
<dbReference type="InterPro" id="IPR001387">
    <property type="entry name" value="Cro/C1-type_HTH"/>
</dbReference>
<reference evidence="2 3" key="1">
    <citation type="submission" date="2016-12" db="EMBL/GenBank/DDBJ databases">
        <title>Clostridium tepidum sp. nov., a close relative of Clostridium sporogenes and Clostridium botulinum Group I.</title>
        <authorList>
            <person name="Dobritsa A.P."/>
            <person name="Kutumbaka K.K."/>
            <person name="Werner K."/>
            <person name="Wiedmann M."/>
            <person name="Asmus A."/>
            <person name="Samadpour M."/>
        </authorList>
    </citation>
    <scope>NUCLEOTIDE SEQUENCE [LARGE SCALE GENOMIC DNA]</scope>
    <source>
        <strain evidence="2 3">IEH 97212</strain>
    </source>
</reference>
<comment type="caution">
    <text evidence="2">The sequence shown here is derived from an EMBL/GenBank/DDBJ whole genome shotgun (WGS) entry which is preliminary data.</text>
</comment>
<gene>
    <name evidence="2" type="ORF">BS638_06030</name>
</gene>
<dbReference type="Gene3D" id="1.10.260.40">
    <property type="entry name" value="lambda repressor-like DNA-binding domains"/>
    <property type="match status" value="1"/>
</dbReference>
<evidence type="ECO:0000313" key="2">
    <source>
        <dbReference type="EMBL" id="OOO67088.1"/>
    </source>
</evidence>
<dbReference type="OrthoDB" id="1935794at2"/>
<name>A0A1S9IA46_9CLOT</name>
<dbReference type="AlphaFoldDB" id="A0A1S9IA46"/>